<dbReference type="GO" id="GO:0015444">
    <property type="term" value="F:P-type magnesium transporter activity"/>
    <property type="evidence" value="ECO:0007669"/>
    <property type="project" value="UniProtKB-EC"/>
</dbReference>
<feature type="transmembrane region" description="Helical" evidence="18">
    <location>
        <begin position="75"/>
        <end position="95"/>
    </location>
</feature>
<evidence type="ECO:0000256" key="11">
    <source>
        <dbReference type="ARBA" id="ARBA00022840"/>
    </source>
</evidence>
<evidence type="ECO:0000256" key="9">
    <source>
        <dbReference type="ARBA" id="ARBA00022692"/>
    </source>
</evidence>
<gene>
    <name evidence="20" type="primary">mgtA</name>
    <name evidence="20" type="ORF">IAD31_01205</name>
</gene>
<keyword evidence="6" id="KW-1003">Cell membrane</keyword>
<evidence type="ECO:0000259" key="19">
    <source>
        <dbReference type="SMART" id="SM00831"/>
    </source>
</evidence>
<evidence type="ECO:0000256" key="8">
    <source>
        <dbReference type="ARBA" id="ARBA00022553"/>
    </source>
</evidence>
<evidence type="ECO:0000256" key="13">
    <source>
        <dbReference type="ARBA" id="ARBA00022967"/>
    </source>
</evidence>
<evidence type="ECO:0000256" key="1">
    <source>
        <dbReference type="ARBA" id="ARBA00003954"/>
    </source>
</evidence>
<accession>A0A9D0YSW7</accession>
<dbReference type="SFLD" id="SFLDG00002">
    <property type="entry name" value="C1.7:_P-type_atpase_like"/>
    <property type="match status" value="1"/>
</dbReference>
<feature type="transmembrane region" description="Helical" evidence="18">
    <location>
        <begin position="829"/>
        <end position="851"/>
    </location>
</feature>
<evidence type="ECO:0000256" key="12">
    <source>
        <dbReference type="ARBA" id="ARBA00022842"/>
    </source>
</evidence>
<dbReference type="SUPFAM" id="SSF56784">
    <property type="entry name" value="HAD-like"/>
    <property type="match status" value="1"/>
</dbReference>
<name>A0A9D0YSW7_9FIRM</name>
<keyword evidence="11" id="KW-0067">ATP-binding</keyword>
<comment type="similarity">
    <text evidence="3">Belongs to the cation transport ATPase (P-type) (TC 3.A.3) family. Type IIIB subfamily.</text>
</comment>
<dbReference type="InterPro" id="IPR023298">
    <property type="entry name" value="ATPase_P-typ_TM_dom_sf"/>
</dbReference>
<dbReference type="InterPro" id="IPR008250">
    <property type="entry name" value="ATPase_P-typ_transduc_dom_A_sf"/>
</dbReference>
<dbReference type="EC" id="7.2.2.14" evidence="4"/>
<dbReference type="Pfam" id="PF00122">
    <property type="entry name" value="E1-E2_ATPase"/>
    <property type="match status" value="1"/>
</dbReference>
<feature type="transmembrane region" description="Helical" evidence="18">
    <location>
        <begin position="683"/>
        <end position="700"/>
    </location>
</feature>
<dbReference type="SFLD" id="SFLDS00003">
    <property type="entry name" value="Haloacid_Dehalogenase"/>
    <property type="match status" value="1"/>
</dbReference>
<dbReference type="InterPro" id="IPR036412">
    <property type="entry name" value="HAD-like_sf"/>
</dbReference>
<dbReference type="NCBIfam" id="TIGR01524">
    <property type="entry name" value="ATPase-IIIB_Mg"/>
    <property type="match status" value="1"/>
</dbReference>
<dbReference type="InterPro" id="IPR023214">
    <property type="entry name" value="HAD_sf"/>
</dbReference>
<comment type="function">
    <text evidence="1">Mediates magnesium influx to the cytosol.</text>
</comment>
<proteinExistence type="inferred from homology"/>
<dbReference type="EMBL" id="DVFO01000009">
    <property type="protein sequence ID" value="HIQ60208.1"/>
    <property type="molecule type" value="Genomic_DNA"/>
</dbReference>
<dbReference type="SFLD" id="SFLDF00027">
    <property type="entry name" value="p-type_atpase"/>
    <property type="match status" value="1"/>
</dbReference>
<dbReference type="Pfam" id="PF00689">
    <property type="entry name" value="Cation_ATPase_C"/>
    <property type="match status" value="1"/>
</dbReference>
<keyword evidence="15 18" id="KW-0472">Membrane</keyword>
<evidence type="ECO:0000256" key="10">
    <source>
        <dbReference type="ARBA" id="ARBA00022741"/>
    </source>
</evidence>
<feature type="transmembrane region" description="Helical" evidence="18">
    <location>
        <begin position="262"/>
        <end position="281"/>
    </location>
</feature>
<evidence type="ECO:0000256" key="18">
    <source>
        <dbReference type="SAM" id="Phobius"/>
    </source>
</evidence>
<dbReference type="Gene3D" id="3.40.1110.10">
    <property type="entry name" value="Calcium-transporting ATPase, cytoplasmic domain N"/>
    <property type="match status" value="1"/>
</dbReference>
<dbReference type="InterPro" id="IPR023299">
    <property type="entry name" value="ATPase_P-typ_cyto_dom_N"/>
</dbReference>
<dbReference type="Gene3D" id="3.40.50.1000">
    <property type="entry name" value="HAD superfamily/HAD-like"/>
    <property type="match status" value="1"/>
</dbReference>
<evidence type="ECO:0000256" key="15">
    <source>
        <dbReference type="ARBA" id="ARBA00023136"/>
    </source>
</evidence>
<evidence type="ECO:0000256" key="7">
    <source>
        <dbReference type="ARBA" id="ARBA00022519"/>
    </source>
</evidence>
<evidence type="ECO:0000256" key="3">
    <source>
        <dbReference type="ARBA" id="ARBA00008746"/>
    </source>
</evidence>
<evidence type="ECO:0000256" key="2">
    <source>
        <dbReference type="ARBA" id="ARBA00004429"/>
    </source>
</evidence>
<evidence type="ECO:0000256" key="6">
    <source>
        <dbReference type="ARBA" id="ARBA00022475"/>
    </source>
</evidence>
<dbReference type="Pfam" id="PF13246">
    <property type="entry name" value="Cation_ATPase"/>
    <property type="match status" value="1"/>
</dbReference>
<dbReference type="InterPro" id="IPR059000">
    <property type="entry name" value="ATPase_P-type_domA"/>
</dbReference>
<dbReference type="PRINTS" id="PR01836">
    <property type="entry name" value="MGATPASE"/>
</dbReference>
<feature type="transmembrane region" description="Helical" evidence="18">
    <location>
        <begin position="857"/>
        <end position="877"/>
    </location>
</feature>
<organism evidence="20 21">
    <name type="scientific">Candidatus Enterenecus faecium</name>
    <dbReference type="NCBI Taxonomy" id="2840780"/>
    <lineage>
        <taxon>Bacteria</taxon>
        <taxon>Bacillati</taxon>
        <taxon>Bacillota</taxon>
        <taxon>Clostridia</taxon>
        <taxon>Eubacteriales</taxon>
        <taxon>Candidatus Enterenecus</taxon>
    </lineage>
</organism>
<dbReference type="InterPro" id="IPR018303">
    <property type="entry name" value="ATPase_P-typ_P_site"/>
</dbReference>
<dbReference type="InterPro" id="IPR044492">
    <property type="entry name" value="P_typ_ATPase_HD_dom"/>
</dbReference>
<dbReference type="Gene3D" id="1.20.1110.10">
    <property type="entry name" value="Calcium-transporting ATPase, transmembrane domain"/>
    <property type="match status" value="1"/>
</dbReference>
<dbReference type="Gene3D" id="2.70.150.10">
    <property type="entry name" value="Calcium-transporting ATPase, cytoplasmic transduction domain A"/>
    <property type="match status" value="1"/>
</dbReference>
<evidence type="ECO:0000256" key="17">
    <source>
        <dbReference type="ARBA" id="ARBA00047295"/>
    </source>
</evidence>
<dbReference type="SUPFAM" id="SSF81653">
    <property type="entry name" value="Calcium ATPase, transduction domain A"/>
    <property type="match status" value="1"/>
</dbReference>
<dbReference type="GO" id="GO:0005524">
    <property type="term" value="F:ATP binding"/>
    <property type="evidence" value="ECO:0007669"/>
    <property type="project" value="UniProtKB-KW"/>
</dbReference>
<keyword evidence="14 18" id="KW-1133">Transmembrane helix</keyword>
<dbReference type="InterPro" id="IPR001757">
    <property type="entry name" value="P_typ_ATPase"/>
</dbReference>
<reference evidence="20" key="2">
    <citation type="journal article" date="2021" name="PeerJ">
        <title>Extensive microbial diversity within the chicken gut microbiome revealed by metagenomics and culture.</title>
        <authorList>
            <person name="Gilroy R."/>
            <person name="Ravi A."/>
            <person name="Getino M."/>
            <person name="Pursley I."/>
            <person name="Horton D.L."/>
            <person name="Alikhan N.F."/>
            <person name="Baker D."/>
            <person name="Gharbi K."/>
            <person name="Hall N."/>
            <person name="Watson M."/>
            <person name="Adriaenssens E.M."/>
            <person name="Foster-Nyarko E."/>
            <person name="Jarju S."/>
            <person name="Secka A."/>
            <person name="Antonio M."/>
            <person name="Oren A."/>
            <person name="Chaudhuri R.R."/>
            <person name="La Ragione R."/>
            <person name="Hildebrand F."/>
            <person name="Pallen M.J."/>
        </authorList>
    </citation>
    <scope>NUCLEOTIDE SEQUENCE</scope>
    <source>
        <strain evidence="20">ChiGjej2B2-12916</strain>
    </source>
</reference>
<comment type="caution">
    <text evidence="20">The sequence shown here is derived from an EMBL/GenBank/DDBJ whole genome shotgun (WGS) entry which is preliminary data.</text>
</comment>
<feature type="transmembrane region" description="Helical" evidence="18">
    <location>
        <begin position="101"/>
        <end position="120"/>
    </location>
</feature>
<keyword evidence="8" id="KW-0597">Phosphoprotein</keyword>
<dbReference type="InterPro" id="IPR004014">
    <property type="entry name" value="ATPase_P-typ_cation-transptr_N"/>
</dbReference>
<keyword evidence="7" id="KW-0997">Cell inner membrane</keyword>
<feature type="transmembrane region" description="Helical" evidence="18">
    <location>
        <begin position="293"/>
        <end position="316"/>
    </location>
</feature>
<dbReference type="GO" id="GO:0016887">
    <property type="term" value="F:ATP hydrolysis activity"/>
    <property type="evidence" value="ECO:0007669"/>
    <property type="project" value="InterPro"/>
</dbReference>
<comment type="subcellular location">
    <subcellularLocation>
        <location evidence="2">Cell inner membrane</location>
        <topology evidence="2">Multi-pass membrane protein</topology>
    </subcellularLocation>
</comment>
<dbReference type="PROSITE" id="PS00154">
    <property type="entry name" value="ATPASE_E1_E2"/>
    <property type="match status" value="1"/>
</dbReference>
<dbReference type="SUPFAM" id="SSF81665">
    <property type="entry name" value="Calcium ATPase, transmembrane domain M"/>
    <property type="match status" value="1"/>
</dbReference>
<evidence type="ECO:0000256" key="14">
    <source>
        <dbReference type="ARBA" id="ARBA00022989"/>
    </source>
</evidence>
<evidence type="ECO:0000256" key="16">
    <source>
        <dbReference type="ARBA" id="ARBA00029806"/>
    </source>
</evidence>
<dbReference type="Proteomes" id="UP000886879">
    <property type="component" value="Unassembled WGS sequence"/>
</dbReference>
<protein>
    <recommendedName>
        <fullName evidence="5">Magnesium-transporting ATPase, P-type 1</fullName>
        <ecNumber evidence="4">7.2.2.14</ecNumber>
    </recommendedName>
    <alternativeName>
        <fullName evidence="16">Mg(2+) transport ATPase, P-type 1</fullName>
    </alternativeName>
</protein>
<dbReference type="GO" id="GO:0005886">
    <property type="term" value="C:plasma membrane"/>
    <property type="evidence" value="ECO:0007669"/>
    <property type="project" value="UniProtKB-SubCell"/>
</dbReference>
<dbReference type="InterPro" id="IPR006415">
    <property type="entry name" value="P-type_ATPase_IIIB"/>
</dbReference>
<keyword evidence="9 18" id="KW-0812">Transmembrane</keyword>
<dbReference type="PANTHER" id="PTHR42861">
    <property type="entry name" value="CALCIUM-TRANSPORTING ATPASE"/>
    <property type="match status" value="1"/>
</dbReference>
<dbReference type="NCBIfam" id="TIGR01494">
    <property type="entry name" value="ATPase_P-type"/>
    <property type="match status" value="2"/>
</dbReference>
<keyword evidence="10" id="KW-0547">Nucleotide-binding</keyword>
<dbReference type="InterPro" id="IPR006068">
    <property type="entry name" value="ATPase_P-typ_cation-transptr_C"/>
</dbReference>
<reference evidence="20" key="1">
    <citation type="submission" date="2020-10" db="EMBL/GenBank/DDBJ databases">
        <authorList>
            <person name="Gilroy R."/>
        </authorList>
    </citation>
    <scope>NUCLEOTIDE SEQUENCE</scope>
    <source>
        <strain evidence="20">ChiGjej2B2-12916</strain>
    </source>
</reference>
<dbReference type="SMART" id="SM00831">
    <property type="entry name" value="Cation_ATPase_N"/>
    <property type="match status" value="1"/>
</dbReference>
<evidence type="ECO:0000256" key="4">
    <source>
        <dbReference type="ARBA" id="ARBA00012786"/>
    </source>
</evidence>
<feature type="transmembrane region" description="Helical" evidence="18">
    <location>
        <begin position="786"/>
        <end position="808"/>
    </location>
</feature>
<keyword evidence="12" id="KW-0460">Magnesium</keyword>
<evidence type="ECO:0000256" key="5">
    <source>
        <dbReference type="ARBA" id="ARBA00013555"/>
    </source>
</evidence>
<dbReference type="AlphaFoldDB" id="A0A9D0YSW7"/>
<sequence>MEVRQVKGDRTIHPRVLDYAYTGTDVLYKEFHISQQGYSDEQVEDSRAQYGKNILSGRASDTVLYRLRRAFINPFSIILFVLAAISLVTDVFLASNFSRNFTTVTLIVSMLLISGVVRFIQELRAKRVADHLTKMIASNVLVLRNGQWLRLPSTQLVVGDTVRLVAGDRVPADLRLTDAKDLFVSQSVLTGESTILEKHAKTLSQGTARSYAEYSNLAFMGSSVIGGTGEGVVLAVGPDTVYGGFSSSGANRNNRFDQGANSIARVLIHFMVALVPVVFIACGATKGNWLSAFLFALSVAVGLTPELLPMVINACLAKGSSAMGKKQTVVKNINAMQGFGSMDVLCLDKTGTLTGDRIALEYYMDVLGNESQQVLDFAYLNSLYHTGVRNHLDDAILTCRNMPGHGDHFQALEAGYRKLDEFPFDYDRKLASILVKQGEKKLLLVKGSIDAVCSRCSHVEYRGQRSVMATDGLASVHAIVDEMLEDGMKVLAIAYKPLGHESLETVDEQGLILLGYLAFFDAPKHTAAAAIQALQDHHVGIRVLTGDQKSVAVSICRRLGIDAAETLTGAELEELGDNELPIKIERTTVFAELSPKQKVQIVQTLQTNGHTVGFLGDGMNDLPAIVESDVGISVDTAADAVKEGADVILLKKDLNVLEAGIQEGRKAFSNVSKYIKITASSNFGNIFSIVIASVFLPFFPMTSVQLLLLNLLYDMLCLVLPWDNVDQEACAQPLEWSGRTLGRFMRFFGPISSIFDLVTFAFLLFVLCPTVCHGSFVSLAGSEEQLRFIALFQTGWFLESMWTQVLILHLLRTKKVPLLQSRPSRPVMLVTTLGILFFTILTFTPMGHLIGLTALPIPYFIFLVVVVLLYLLLVTWAKSFYIKKYRELL</sequence>
<feature type="domain" description="Cation-transporting P-type ATPase N-terminal" evidence="19">
    <location>
        <begin position="18"/>
        <end position="91"/>
    </location>
</feature>
<keyword evidence="13" id="KW-1278">Translocase</keyword>
<dbReference type="Pfam" id="PF00690">
    <property type="entry name" value="Cation_ATPase_N"/>
    <property type="match status" value="1"/>
</dbReference>
<evidence type="ECO:0000313" key="20">
    <source>
        <dbReference type="EMBL" id="HIQ60208.1"/>
    </source>
</evidence>
<comment type="catalytic activity">
    <reaction evidence="17">
        <text>Mg(2+)(out) + ATP + H2O = Mg(2+)(in) + ADP + phosphate + H(+)</text>
        <dbReference type="Rhea" id="RHEA:10260"/>
        <dbReference type="ChEBI" id="CHEBI:15377"/>
        <dbReference type="ChEBI" id="CHEBI:15378"/>
        <dbReference type="ChEBI" id="CHEBI:18420"/>
        <dbReference type="ChEBI" id="CHEBI:30616"/>
        <dbReference type="ChEBI" id="CHEBI:43474"/>
        <dbReference type="ChEBI" id="CHEBI:456216"/>
        <dbReference type="EC" id="7.2.2.14"/>
    </reaction>
</comment>
<evidence type="ECO:0000313" key="21">
    <source>
        <dbReference type="Proteomes" id="UP000886879"/>
    </source>
</evidence>